<evidence type="ECO:0000313" key="7">
    <source>
        <dbReference type="Proteomes" id="UP000070501"/>
    </source>
</evidence>
<dbReference type="STRING" id="196109.A0A136IJN0"/>
<keyword evidence="4" id="KW-0560">Oxidoreductase</keyword>
<feature type="domain" description="FAD-binding PCMH-type" evidence="5">
    <location>
        <begin position="36"/>
        <end position="206"/>
    </location>
</feature>
<dbReference type="SUPFAM" id="SSF56176">
    <property type="entry name" value="FAD-binding/transporter-associated domain-like"/>
    <property type="match status" value="1"/>
</dbReference>
<dbReference type="OrthoDB" id="9996127at2759"/>
<dbReference type="InterPro" id="IPR012951">
    <property type="entry name" value="BBE"/>
</dbReference>
<sequence>MILQAELDIRLSNEAVIFGPENPLFSESTSRWNTLFAPTIQMVVVIANERDIQSTILFCNEKKIPFLAVNRGHGNAQSLGSFTGIQIHLAKLQDISINADKKTAWFAGGVSAGNVTRYLWREGFVTTTGSCDCVGLLGVGLGGGHGRHEGLYGMISDNIVRLKVVLANGEAVLVDKSNHPDLFWAMRGAGHNFGIVTSLELRIWPRGPDTWHYHNYIWRGSDLERVFTALNDLHNNGTTPVNMAFNFGSFVFRPEIDTKQPVIVWSFAYRGSADAASQYLAPFNAIPSIGQQSGNVPYPEISKAQSTDDSSAICQHGKHRVTTTIGLQNYNLTSERYIFDDFAQKIKNKATIAAGAAIIHEGYSTRSVQDGQPDASAYPFRQDYHLMLMQVTFQSQEDALVIEARAWTDRVRQWWHEGQPHRPMHAYVNYANGFEPLEEIYGSESWRLEKLRQLKQLYDPRNSFRYYNPIIPTH</sequence>
<protein>
    <recommendedName>
        <fullName evidence="5">FAD-binding PCMH-type domain-containing protein</fullName>
    </recommendedName>
</protein>
<dbReference type="Pfam" id="PF08031">
    <property type="entry name" value="BBE"/>
    <property type="match status" value="1"/>
</dbReference>
<dbReference type="InterPro" id="IPR006094">
    <property type="entry name" value="Oxid_FAD_bind_N"/>
</dbReference>
<keyword evidence="3" id="KW-0274">FAD</keyword>
<keyword evidence="2" id="KW-0285">Flavoprotein</keyword>
<dbReference type="Gene3D" id="3.30.465.10">
    <property type="match status" value="1"/>
</dbReference>
<dbReference type="Gene3D" id="3.40.462.20">
    <property type="match status" value="1"/>
</dbReference>
<dbReference type="Pfam" id="PF01565">
    <property type="entry name" value="FAD_binding_4"/>
    <property type="match status" value="1"/>
</dbReference>
<dbReference type="Proteomes" id="UP000070501">
    <property type="component" value="Unassembled WGS sequence"/>
</dbReference>
<dbReference type="InterPro" id="IPR036318">
    <property type="entry name" value="FAD-bd_PCMH-like_sf"/>
</dbReference>
<comment type="similarity">
    <text evidence="1">Belongs to the oxygen-dependent FAD-linked oxidoreductase family.</text>
</comment>
<accession>A0A136IJN0</accession>
<gene>
    <name evidence="6" type="ORF">Micbo1qcDRAFT_128479</name>
</gene>
<evidence type="ECO:0000259" key="5">
    <source>
        <dbReference type="PROSITE" id="PS51387"/>
    </source>
</evidence>
<dbReference type="AlphaFoldDB" id="A0A136IJN0"/>
<dbReference type="InterPro" id="IPR016169">
    <property type="entry name" value="FAD-bd_PCMH_sub2"/>
</dbReference>
<name>A0A136IJN0_9PEZI</name>
<evidence type="ECO:0000256" key="3">
    <source>
        <dbReference type="ARBA" id="ARBA00022827"/>
    </source>
</evidence>
<dbReference type="InterPro" id="IPR016167">
    <property type="entry name" value="FAD-bd_PCMH_sub1"/>
</dbReference>
<evidence type="ECO:0000256" key="4">
    <source>
        <dbReference type="ARBA" id="ARBA00023002"/>
    </source>
</evidence>
<dbReference type="PANTHER" id="PTHR42973:SF8">
    <property type="entry name" value="FAD-BINDING PCMH-TYPE DOMAIN-CONTAINING PROTEIN"/>
    <property type="match status" value="1"/>
</dbReference>
<dbReference type="GO" id="GO:0071949">
    <property type="term" value="F:FAD binding"/>
    <property type="evidence" value="ECO:0007669"/>
    <property type="project" value="InterPro"/>
</dbReference>
<dbReference type="PROSITE" id="PS51387">
    <property type="entry name" value="FAD_PCMH"/>
    <property type="match status" value="1"/>
</dbReference>
<keyword evidence="7" id="KW-1185">Reference proteome</keyword>
<evidence type="ECO:0000313" key="6">
    <source>
        <dbReference type="EMBL" id="KXJ85156.1"/>
    </source>
</evidence>
<evidence type="ECO:0000256" key="1">
    <source>
        <dbReference type="ARBA" id="ARBA00005466"/>
    </source>
</evidence>
<proteinExistence type="inferred from homology"/>
<evidence type="ECO:0000256" key="2">
    <source>
        <dbReference type="ARBA" id="ARBA00022630"/>
    </source>
</evidence>
<dbReference type="InParanoid" id="A0A136IJN0"/>
<dbReference type="Gene3D" id="3.30.43.10">
    <property type="entry name" value="Uridine Diphospho-n-acetylenolpyruvylglucosamine Reductase, domain 2"/>
    <property type="match status" value="1"/>
</dbReference>
<dbReference type="PANTHER" id="PTHR42973">
    <property type="entry name" value="BINDING OXIDOREDUCTASE, PUTATIVE (AFU_ORTHOLOGUE AFUA_1G17690)-RELATED"/>
    <property type="match status" value="1"/>
</dbReference>
<dbReference type="EMBL" id="KQ964293">
    <property type="protein sequence ID" value="KXJ85156.1"/>
    <property type="molecule type" value="Genomic_DNA"/>
</dbReference>
<reference evidence="7" key="1">
    <citation type="submission" date="2016-02" db="EMBL/GenBank/DDBJ databases">
        <title>Draft genome sequence of Microdochium bolleyi, a fungal endophyte of beachgrass.</title>
        <authorList>
            <consortium name="DOE Joint Genome Institute"/>
            <person name="David A.S."/>
            <person name="May G."/>
            <person name="Haridas S."/>
            <person name="Lim J."/>
            <person name="Wang M."/>
            <person name="Labutti K."/>
            <person name="Lipzen A."/>
            <person name="Barry K."/>
            <person name="Grigoriev I.V."/>
        </authorList>
    </citation>
    <scope>NUCLEOTIDE SEQUENCE [LARGE SCALE GENOMIC DNA]</scope>
    <source>
        <strain evidence="7">J235TASD1</strain>
    </source>
</reference>
<dbReference type="InterPro" id="IPR050416">
    <property type="entry name" value="FAD-linked_Oxidoreductase"/>
</dbReference>
<organism evidence="6 7">
    <name type="scientific">Microdochium bolleyi</name>
    <dbReference type="NCBI Taxonomy" id="196109"/>
    <lineage>
        <taxon>Eukaryota</taxon>
        <taxon>Fungi</taxon>
        <taxon>Dikarya</taxon>
        <taxon>Ascomycota</taxon>
        <taxon>Pezizomycotina</taxon>
        <taxon>Sordariomycetes</taxon>
        <taxon>Xylariomycetidae</taxon>
        <taxon>Xylariales</taxon>
        <taxon>Microdochiaceae</taxon>
        <taxon>Microdochium</taxon>
    </lineage>
</organism>
<dbReference type="GO" id="GO:0016491">
    <property type="term" value="F:oxidoreductase activity"/>
    <property type="evidence" value="ECO:0007669"/>
    <property type="project" value="UniProtKB-KW"/>
</dbReference>
<dbReference type="InterPro" id="IPR016166">
    <property type="entry name" value="FAD-bd_PCMH"/>
</dbReference>